<evidence type="ECO:0000313" key="3">
    <source>
        <dbReference type="Proteomes" id="UP001501251"/>
    </source>
</evidence>
<accession>A0ABP8B363</accession>
<evidence type="ECO:0000313" key="2">
    <source>
        <dbReference type="EMBL" id="GAA4196670.1"/>
    </source>
</evidence>
<feature type="region of interest" description="Disordered" evidence="1">
    <location>
        <begin position="99"/>
        <end position="188"/>
    </location>
</feature>
<keyword evidence="3" id="KW-1185">Reference proteome</keyword>
<reference evidence="3" key="1">
    <citation type="journal article" date="2019" name="Int. J. Syst. Evol. Microbiol.">
        <title>The Global Catalogue of Microorganisms (GCM) 10K type strain sequencing project: providing services to taxonomists for standard genome sequencing and annotation.</title>
        <authorList>
            <consortium name="The Broad Institute Genomics Platform"/>
            <consortium name="The Broad Institute Genome Sequencing Center for Infectious Disease"/>
            <person name="Wu L."/>
            <person name="Ma J."/>
        </authorList>
    </citation>
    <scope>NUCLEOTIDE SEQUENCE [LARGE SCALE GENOMIC DNA]</scope>
    <source>
        <strain evidence="3">JCM 17388</strain>
    </source>
</reference>
<sequence length="274" mass="28886">MNNTSAPVLDRPIAEKNGCSCFVEVAPMPMGCAVCGHAPYAHGCPGQPADHEYAQPSGELMAVRLEARRLGVPLSGFESSADEAPSEVIPVEVIPLVPAQRRPDPSETGPAAPVAPASLPRRAVRSPGRGPAGPPRRTDARCPASGGGHPGHPVSPRSRRSRTASYGGVLQTPPAHLTSRTRPALATSGRVLDRMEVRSMHDGKSTTPGPVISGWRVILSDRGRLWASRIVPFSDAESNAGANRTVDADTLDELWAEVERQESTARQVTGRAAS</sequence>
<proteinExistence type="predicted"/>
<protein>
    <submittedName>
        <fullName evidence="2">Uncharacterized protein</fullName>
    </submittedName>
</protein>
<evidence type="ECO:0000256" key="1">
    <source>
        <dbReference type="SAM" id="MobiDB-lite"/>
    </source>
</evidence>
<organism evidence="2 3">
    <name type="scientific">Streptosporangium oxazolinicum</name>
    <dbReference type="NCBI Taxonomy" id="909287"/>
    <lineage>
        <taxon>Bacteria</taxon>
        <taxon>Bacillati</taxon>
        <taxon>Actinomycetota</taxon>
        <taxon>Actinomycetes</taxon>
        <taxon>Streptosporangiales</taxon>
        <taxon>Streptosporangiaceae</taxon>
        <taxon>Streptosporangium</taxon>
    </lineage>
</organism>
<gene>
    <name evidence="2" type="ORF">GCM10022252_44380</name>
</gene>
<comment type="caution">
    <text evidence="2">The sequence shown here is derived from an EMBL/GenBank/DDBJ whole genome shotgun (WGS) entry which is preliminary data.</text>
</comment>
<name>A0ABP8B363_9ACTN</name>
<dbReference type="EMBL" id="BAABAQ010000008">
    <property type="protein sequence ID" value="GAA4196670.1"/>
    <property type="molecule type" value="Genomic_DNA"/>
</dbReference>
<dbReference type="Proteomes" id="UP001501251">
    <property type="component" value="Unassembled WGS sequence"/>
</dbReference>